<sequence>MSLLDASVMAAASWNEVTPATIQGTVSSMLALYSERKHWMRERSYHRLQTESLTFGKNFGRNVSLADIASSLQDTEPEWKRLLMRKMSAIPPVTYKMALKAIESVKNVHDAAARILRPPIKALKLAMSLGNCVEQVANQTKKQSDN</sequence>
<protein>
    <submittedName>
        <fullName evidence="1">Uncharacterized protein</fullName>
    </submittedName>
</protein>
<accession>A0AAE1D6R1</accession>
<organism evidence="1 2">
    <name type="scientific">Elysia crispata</name>
    <name type="common">lettuce slug</name>
    <dbReference type="NCBI Taxonomy" id="231223"/>
    <lineage>
        <taxon>Eukaryota</taxon>
        <taxon>Metazoa</taxon>
        <taxon>Spiralia</taxon>
        <taxon>Lophotrochozoa</taxon>
        <taxon>Mollusca</taxon>
        <taxon>Gastropoda</taxon>
        <taxon>Heterobranchia</taxon>
        <taxon>Euthyneura</taxon>
        <taxon>Panpulmonata</taxon>
        <taxon>Sacoglossa</taxon>
        <taxon>Placobranchoidea</taxon>
        <taxon>Plakobranchidae</taxon>
        <taxon>Elysia</taxon>
    </lineage>
</organism>
<proteinExistence type="predicted"/>
<reference evidence="1" key="1">
    <citation type="journal article" date="2023" name="G3 (Bethesda)">
        <title>A reference genome for the long-term kleptoplast-retaining sea slug Elysia crispata morphotype clarki.</title>
        <authorList>
            <person name="Eastman K.E."/>
            <person name="Pendleton A.L."/>
            <person name="Shaikh M.A."/>
            <person name="Suttiyut T."/>
            <person name="Ogas R."/>
            <person name="Tomko P."/>
            <person name="Gavelis G."/>
            <person name="Widhalm J.R."/>
            <person name="Wisecaver J.H."/>
        </authorList>
    </citation>
    <scope>NUCLEOTIDE SEQUENCE</scope>
    <source>
        <strain evidence="1">ECLA1</strain>
    </source>
</reference>
<dbReference type="EMBL" id="JAWDGP010005125">
    <property type="protein sequence ID" value="KAK3759421.1"/>
    <property type="molecule type" value="Genomic_DNA"/>
</dbReference>
<dbReference type="AlphaFoldDB" id="A0AAE1D6R1"/>
<keyword evidence="2" id="KW-1185">Reference proteome</keyword>
<name>A0AAE1D6R1_9GAST</name>
<evidence type="ECO:0000313" key="1">
    <source>
        <dbReference type="EMBL" id="KAK3759421.1"/>
    </source>
</evidence>
<dbReference type="Proteomes" id="UP001283361">
    <property type="component" value="Unassembled WGS sequence"/>
</dbReference>
<gene>
    <name evidence="1" type="ORF">RRG08_052913</name>
</gene>
<comment type="caution">
    <text evidence="1">The sequence shown here is derived from an EMBL/GenBank/DDBJ whole genome shotgun (WGS) entry which is preliminary data.</text>
</comment>
<evidence type="ECO:0000313" key="2">
    <source>
        <dbReference type="Proteomes" id="UP001283361"/>
    </source>
</evidence>